<evidence type="ECO:0000313" key="6">
    <source>
        <dbReference type="EMBL" id="NDL55675.1"/>
    </source>
</evidence>
<dbReference type="GO" id="GO:0003677">
    <property type="term" value="F:DNA binding"/>
    <property type="evidence" value="ECO:0007669"/>
    <property type="project" value="UniProtKB-KW"/>
</dbReference>
<dbReference type="PROSITE" id="PS50937">
    <property type="entry name" value="HTH_MERR_2"/>
    <property type="match status" value="1"/>
</dbReference>
<keyword evidence="3" id="KW-0238">DNA-binding</keyword>
<dbReference type="GO" id="GO:0003700">
    <property type="term" value="F:DNA-binding transcription factor activity"/>
    <property type="evidence" value="ECO:0007669"/>
    <property type="project" value="InterPro"/>
</dbReference>
<name>A0A7K3LXG3_9ACTN</name>
<protein>
    <submittedName>
        <fullName evidence="6">MerR family transcriptional regulator</fullName>
    </submittedName>
</protein>
<keyword evidence="7" id="KW-1185">Reference proteome</keyword>
<evidence type="ECO:0000256" key="4">
    <source>
        <dbReference type="ARBA" id="ARBA00023163"/>
    </source>
</evidence>
<dbReference type="InterPro" id="IPR000551">
    <property type="entry name" value="MerR-type_HTH_dom"/>
</dbReference>
<dbReference type="Gene3D" id="1.10.1660.10">
    <property type="match status" value="1"/>
</dbReference>
<dbReference type="InterPro" id="IPR047057">
    <property type="entry name" value="MerR_fam"/>
</dbReference>
<dbReference type="RefSeq" id="WP_162448362.1">
    <property type="nucleotide sequence ID" value="NZ_WLZY01000001.1"/>
</dbReference>
<dbReference type="SUPFAM" id="SSF46955">
    <property type="entry name" value="Putative DNA-binding domain"/>
    <property type="match status" value="1"/>
</dbReference>
<keyword evidence="2" id="KW-0805">Transcription regulation</keyword>
<dbReference type="PANTHER" id="PTHR30204:SF69">
    <property type="entry name" value="MERR-FAMILY TRANSCRIPTIONAL REGULATOR"/>
    <property type="match status" value="1"/>
</dbReference>
<evidence type="ECO:0000259" key="5">
    <source>
        <dbReference type="PROSITE" id="PS50937"/>
    </source>
</evidence>
<accession>A0A7K3LXG3</accession>
<dbReference type="Pfam" id="PF13411">
    <property type="entry name" value="MerR_1"/>
    <property type="match status" value="1"/>
</dbReference>
<comment type="caution">
    <text evidence="6">The sequence shown here is derived from an EMBL/GenBank/DDBJ whole genome shotgun (WGS) entry which is preliminary data.</text>
</comment>
<organism evidence="6 7">
    <name type="scientific">Phytoactinopolyspora mesophila</name>
    <dbReference type="NCBI Taxonomy" id="2650750"/>
    <lineage>
        <taxon>Bacteria</taxon>
        <taxon>Bacillati</taxon>
        <taxon>Actinomycetota</taxon>
        <taxon>Actinomycetes</taxon>
        <taxon>Jiangellales</taxon>
        <taxon>Jiangellaceae</taxon>
        <taxon>Phytoactinopolyspora</taxon>
    </lineage>
</organism>
<dbReference type="SMART" id="SM00422">
    <property type="entry name" value="HTH_MERR"/>
    <property type="match status" value="1"/>
</dbReference>
<dbReference type="Proteomes" id="UP000460435">
    <property type="component" value="Unassembled WGS sequence"/>
</dbReference>
<dbReference type="EMBL" id="WLZY01000001">
    <property type="protein sequence ID" value="NDL55675.1"/>
    <property type="molecule type" value="Genomic_DNA"/>
</dbReference>
<evidence type="ECO:0000256" key="3">
    <source>
        <dbReference type="ARBA" id="ARBA00023125"/>
    </source>
</evidence>
<dbReference type="PANTHER" id="PTHR30204">
    <property type="entry name" value="REDOX-CYCLING DRUG-SENSING TRANSCRIPTIONAL ACTIVATOR SOXR"/>
    <property type="match status" value="1"/>
</dbReference>
<evidence type="ECO:0000256" key="1">
    <source>
        <dbReference type="ARBA" id="ARBA00022491"/>
    </source>
</evidence>
<gene>
    <name evidence="6" type="ORF">F7O44_01180</name>
</gene>
<reference evidence="6 7" key="1">
    <citation type="submission" date="2019-11" db="EMBL/GenBank/DDBJ databases">
        <authorList>
            <person name="Li X.-J."/>
            <person name="Feng X.-M."/>
        </authorList>
    </citation>
    <scope>NUCLEOTIDE SEQUENCE [LARGE SCALE GENOMIC DNA]</scope>
    <source>
        <strain evidence="6 7">XMNu-373</strain>
    </source>
</reference>
<sequence>MEELRISDVASRSGVPATTLRYYEDVGLLAAQRAANGYRVFDATVLERLRFITAAKQLGLPLDQIASLLQVWQSDPCASVKAQLRPLLSGRLASIESGIAELMRIRHGLAAAARHLDQLPERDERCSPECAFLVAEPPVACSLGSGQHERVEQWRRALIGAPLQRFTGGVRVELPMTALAAVSELAVAEQQCCPFFTFDISLHGVVFFLTITAPSEGMPMLDDLIGVPADATAQPDVGACAS</sequence>
<keyword evidence="4" id="KW-0804">Transcription</keyword>
<feature type="domain" description="HTH merR-type" evidence="5">
    <location>
        <begin position="3"/>
        <end position="71"/>
    </location>
</feature>
<dbReference type="PRINTS" id="PR00040">
    <property type="entry name" value="HTHMERR"/>
</dbReference>
<dbReference type="AlphaFoldDB" id="A0A7K3LXG3"/>
<evidence type="ECO:0000313" key="7">
    <source>
        <dbReference type="Proteomes" id="UP000460435"/>
    </source>
</evidence>
<evidence type="ECO:0000256" key="2">
    <source>
        <dbReference type="ARBA" id="ARBA00023015"/>
    </source>
</evidence>
<dbReference type="InterPro" id="IPR009061">
    <property type="entry name" value="DNA-bd_dom_put_sf"/>
</dbReference>
<proteinExistence type="predicted"/>
<keyword evidence="1" id="KW-0678">Repressor</keyword>